<accession>I4AMY1</accession>
<organism evidence="1 2">
    <name type="scientific">Bernardetia litoralis (strain ATCC 23117 / DSM 6794 / NBRC 15988 / NCIMB 1366 / Fx l1 / Sio-4)</name>
    <name type="common">Flexibacter litoralis</name>
    <dbReference type="NCBI Taxonomy" id="880071"/>
    <lineage>
        <taxon>Bacteria</taxon>
        <taxon>Pseudomonadati</taxon>
        <taxon>Bacteroidota</taxon>
        <taxon>Cytophagia</taxon>
        <taxon>Cytophagales</taxon>
        <taxon>Bernardetiaceae</taxon>
        <taxon>Bernardetia</taxon>
    </lineage>
</organism>
<dbReference type="Proteomes" id="UP000006054">
    <property type="component" value="Chromosome"/>
</dbReference>
<sequence length="98" mass="11205">MILIYRLSKSEIVNVKIAKYALTSIFYRKKEVTNDEISTIILCATPPNTHCIPLFYFLSNTVKIDLTKVKFAVSGMTDYSYLYASLDEEDENSNLLLP</sequence>
<dbReference type="EMBL" id="CP003345">
    <property type="protein sequence ID" value="AFM05316.1"/>
    <property type="molecule type" value="Genomic_DNA"/>
</dbReference>
<dbReference type="KEGG" id="fli:Fleli_2972"/>
<proteinExistence type="predicted"/>
<dbReference type="HOGENOM" id="CLU_2329606_0_0_10"/>
<protein>
    <submittedName>
        <fullName evidence="1">Uncharacterized protein</fullName>
    </submittedName>
</protein>
<reference evidence="2" key="1">
    <citation type="submission" date="2012-06" db="EMBL/GenBank/DDBJ databases">
        <title>The complete genome of Flexibacter litoralis DSM 6794.</title>
        <authorList>
            <person name="Lucas S."/>
            <person name="Copeland A."/>
            <person name="Lapidus A."/>
            <person name="Glavina del Rio T."/>
            <person name="Dalin E."/>
            <person name="Tice H."/>
            <person name="Bruce D."/>
            <person name="Goodwin L."/>
            <person name="Pitluck S."/>
            <person name="Peters L."/>
            <person name="Ovchinnikova G."/>
            <person name="Lu M."/>
            <person name="Kyrpides N."/>
            <person name="Mavromatis K."/>
            <person name="Ivanova N."/>
            <person name="Brettin T."/>
            <person name="Detter J.C."/>
            <person name="Han C."/>
            <person name="Larimer F."/>
            <person name="Land M."/>
            <person name="Hauser L."/>
            <person name="Markowitz V."/>
            <person name="Cheng J.-F."/>
            <person name="Hugenholtz P."/>
            <person name="Woyke T."/>
            <person name="Wu D."/>
            <person name="Spring S."/>
            <person name="Lang E."/>
            <person name="Kopitz M."/>
            <person name="Brambilla E."/>
            <person name="Klenk H.-P."/>
            <person name="Eisen J.A."/>
        </authorList>
    </citation>
    <scope>NUCLEOTIDE SEQUENCE [LARGE SCALE GENOMIC DNA]</scope>
    <source>
        <strain evidence="2">ATCC 23117 / DSM 6794 / NBRC 15988 / NCIMB 1366 / Sio-4</strain>
    </source>
</reference>
<evidence type="ECO:0000313" key="1">
    <source>
        <dbReference type="EMBL" id="AFM05316.1"/>
    </source>
</evidence>
<keyword evidence="2" id="KW-1185">Reference proteome</keyword>
<evidence type="ECO:0000313" key="2">
    <source>
        <dbReference type="Proteomes" id="UP000006054"/>
    </source>
</evidence>
<dbReference type="RefSeq" id="WP_014798750.1">
    <property type="nucleotide sequence ID" value="NC_018018.1"/>
</dbReference>
<name>I4AMY1_BERLS</name>
<dbReference type="AlphaFoldDB" id="I4AMY1"/>
<gene>
    <name evidence="1" type="ordered locus">Fleli_2972</name>
</gene>